<accession>A0A0U3QMB5</accession>
<dbReference type="PANTHER" id="PTHR35007">
    <property type="entry name" value="INTEGRAL MEMBRANE PROTEIN-RELATED"/>
    <property type="match status" value="1"/>
</dbReference>
<keyword evidence="3 6" id="KW-0812">Transmembrane</keyword>
<dbReference type="RefSeq" id="WP_058931738.1">
    <property type="nucleotide sequence ID" value="NZ_CP013747.1"/>
</dbReference>
<feature type="transmembrane region" description="Helical" evidence="6">
    <location>
        <begin position="282"/>
        <end position="302"/>
    </location>
</feature>
<keyword evidence="2" id="KW-1003">Cell membrane</keyword>
<evidence type="ECO:0000256" key="6">
    <source>
        <dbReference type="SAM" id="Phobius"/>
    </source>
</evidence>
<evidence type="ECO:0000313" key="8">
    <source>
        <dbReference type="EMBL" id="ALV42651.1"/>
    </source>
</evidence>
<keyword evidence="5 6" id="KW-0472">Membrane</keyword>
<evidence type="ECO:0000256" key="2">
    <source>
        <dbReference type="ARBA" id="ARBA00022475"/>
    </source>
</evidence>
<dbReference type="AlphaFoldDB" id="A0A0U3QMB5"/>
<comment type="subcellular location">
    <subcellularLocation>
        <location evidence="1">Cell membrane</location>
        <topology evidence="1">Multi-pass membrane protein</topology>
    </subcellularLocation>
</comment>
<reference evidence="8 9" key="1">
    <citation type="submission" date="2015-12" db="EMBL/GenBank/DDBJ databases">
        <authorList>
            <person name="Shamseldin A."/>
            <person name="Moawad H."/>
            <person name="Abd El-Rahim W.M."/>
            <person name="Sadowsky M.J."/>
        </authorList>
    </citation>
    <scope>NUCLEOTIDE SEQUENCE [LARGE SCALE GENOMIC DNA]</scope>
    <source>
        <strain evidence="8 9">Ar51</strain>
    </source>
</reference>
<evidence type="ECO:0000256" key="4">
    <source>
        <dbReference type="ARBA" id="ARBA00022989"/>
    </source>
</evidence>
<gene>
    <name evidence="8" type="ORF">AU252_17065</name>
</gene>
<keyword evidence="4 6" id="KW-1133">Transmembrane helix</keyword>
<dbReference type="STRING" id="121292.AU252_17065"/>
<dbReference type="InterPro" id="IPR042094">
    <property type="entry name" value="T2SS_GspF_sf"/>
</dbReference>
<feature type="domain" description="Type II secretion system protein GspF" evidence="7">
    <location>
        <begin position="143"/>
        <end position="268"/>
    </location>
</feature>
<protein>
    <submittedName>
        <fullName evidence="8">Type II secretion system protein F</fullName>
    </submittedName>
</protein>
<dbReference type="EMBL" id="CP013747">
    <property type="protein sequence ID" value="ALV42651.1"/>
    <property type="molecule type" value="Genomic_DNA"/>
</dbReference>
<evidence type="ECO:0000256" key="3">
    <source>
        <dbReference type="ARBA" id="ARBA00022692"/>
    </source>
</evidence>
<sequence length="310" mass="33697">MLIIIGAALLFLAPIMVGVALVLPRTPEIALDRRRPFQTDPPSNLTRLADATVGALDRFLGTRNVRLYNREALENAGVRFSQTEYMVLVIAGATVGALVGMVIGLPVISVLLVVLAPFAGHLVLGFLAGKRRAKFDAQLGDTLQLLSGGLRAGHSILRAIDAAATESQSPTSEEMRRVVTETSLGRDLLASLTDTSERMRNEDFVWIAQAIQINREVGGNLAEVLDQVNETIRERSEIKGHIKSLAAEGKFSAYILIAMPFGIVLMLMTVNPGYMNSMFTHPLGWGMIGASVVLMTIGSLWMRKIIDLKF</sequence>
<dbReference type="Gene3D" id="1.20.81.30">
    <property type="entry name" value="Type II secretion system (T2SS), domain F"/>
    <property type="match status" value="1"/>
</dbReference>
<dbReference type="Proteomes" id="UP000065151">
    <property type="component" value="Chromosome"/>
</dbReference>
<dbReference type="GO" id="GO:0005886">
    <property type="term" value="C:plasma membrane"/>
    <property type="evidence" value="ECO:0007669"/>
    <property type="project" value="UniProtKB-SubCell"/>
</dbReference>
<dbReference type="InterPro" id="IPR018076">
    <property type="entry name" value="T2SS_GspF_dom"/>
</dbReference>
<proteinExistence type="predicted"/>
<evidence type="ECO:0000256" key="5">
    <source>
        <dbReference type="ARBA" id="ARBA00023136"/>
    </source>
</evidence>
<feature type="transmembrane region" description="Helical" evidence="6">
    <location>
        <begin position="251"/>
        <end position="270"/>
    </location>
</feature>
<feature type="transmembrane region" description="Helical" evidence="6">
    <location>
        <begin position="85"/>
        <end position="104"/>
    </location>
</feature>
<evidence type="ECO:0000259" key="7">
    <source>
        <dbReference type="Pfam" id="PF00482"/>
    </source>
</evidence>
<dbReference type="Pfam" id="PF00482">
    <property type="entry name" value="T2SSF"/>
    <property type="match status" value="1"/>
</dbReference>
<feature type="transmembrane region" description="Helical" evidence="6">
    <location>
        <begin position="6"/>
        <end position="24"/>
    </location>
</feature>
<dbReference type="KEGG" id="psul:AU252_17065"/>
<dbReference type="PANTHER" id="PTHR35007:SF1">
    <property type="entry name" value="PILUS ASSEMBLY PROTEIN"/>
    <property type="match status" value="1"/>
</dbReference>
<name>A0A0U3QMB5_9MICC</name>
<organism evidence="8">
    <name type="scientific">Pseudarthrobacter sulfonivorans</name>
    <dbReference type="NCBI Taxonomy" id="121292"/>
    <lineage>
        <taxon>Bacteria</taxon>
        <taxon>Bacillati</taxon>
        <taxon>Actinomycetota</taxon>
        <taxon>Actinomycetes</taxon>
        <taxon>Micrococcales</taxon>
        <taxon>Micrococcaceae</taxon>
        <taxon>Pseudarthrobacter</taxon>
    </lineage>
</organism>
<evidence type="ECO:0000256" key="1">
    <source>
        <dbReference type="ARBA" id="ARBA00004651"/>
    </source>
</evidence>
<evidence type="ECO:0000313" key="9">
    <source>
        <dbReference type="Proteomes" id="UP000065151"/>
    </source>
</evidence>
<feature type="transmembrane region" description="Helical" evidence="6">
    <location>
        <begin position="110"/>
        <end position="129"/>
    </location>
</feature>